<evidence type="ECO:0000256" key="1">
    <source>
        <dbReference type="SAM" id="SignalP"/>
    </source>
</evidence>
<feature type="signal peptide" evidence="1">
    <location>
        <begin position="1"/>
        <end position="20"/>
    </location>
</feature>
<protein>
    <recommendedName>
        <fullName evidence="4">Apple domain-containing protein</fullName>
    </recommendedName>
</protein>
<accession>A0ABR1UW75</accession>
<evidence type="ECO:0000313" key="3">
    <source>
        <dbReference type="Proteomes" id="UP001446871"/>
    </source>
</evidence>
<keyword evidence="1" id="KW-0732">Signal</keyword>
<feature type="chain" id="PRO_5045990846" description="Apple domain-containing protein" evidence="1">
    <location>
        <begin position="21"/>
        <end position="526"/>
    </location>
</feature>
<proteinExistence type="predicted"/>
<comment type="caution">
    <text evidence="2">The sequence shown here is derived from an EMBL/GenBank/DDBJ whole genome shotgun (WGS) entry which is preliminary data.</text>
</comment>
<evidence type="ECO:0008006" key="4">
    <source>
        <dbReference type="Google" id="ProtNLM"/>
    </source>
</evidence>
<dbReference type="EMBL" id="JAQQWM010000005">
    <property type="protein sequence ID" value="KAK8063179.1"/>
    <property type="molecule type" value="Genomic_DNA"/>
</dbReference>
<reference evidence="2 3" key="1">
    <citation type="submission" date="2023-01" db="EMBL/GenBank/DDBJ databases">
        <title>Analysis of 21 Apiospora genomes using comparative genomics revels a genus with tremendous synthesis potential of carbohydrate active enzymes and secondary metabolites.</title>
        <authorList>
            <person name="Sorensen T."/>
        </authorList>
    </citation>
    <scope>NUCLEOTIDE SEQUENCE [LARGE SCALE GENOMIC DNA]</scope>
    <source>
        <strain evidence="2 3">CBS 83171</strain>
    </source>
</reference>
<sequence length="526" mass="54220">MQFATVLLGAAAVLVPAVVGKPVSTIQVVTPQRRSGLFPDLDPSIFKPVQQCSRDSLYDLFREDAHTAKASSYCSKLIQASTAIVTATVPFQPTTVYAQTATVTAATTYVTATDTAHATVTVTSVVYTTVTIPTTVVVATSTISFTDTETLTTTDATSFATVQSTTTTTTTDATSTSTQTDLTTTTAASIHTIFIKRQTRDKCGTANWLTTALSNGPSKLSSACSCLLTQASTTVTVTSTEAAITQTSLSTVDFTAVGTETATVTETATTSEITTSTASSTTTIDATATESVTLTITEAKAVTAAGTTTVISTSTIFETDLVSTTVTSTVTATPSPPPVPQCSDIASPYTGSAGSALDLSCDTVYSSAQASATRPAGSFVECINLCDAFGTDCDAANYFAATGTCEILKGTLGQFVPVTDGSASSATKKKVASAPKCADLPNPYNSPQMNTYGLACDRAYDLRSLIADPRPVDSFAACVEVCDGYRGACVALNYDLGAKQCYLLSGYDSLSNVPGFVAASQSHDDS</sequence>
<dbReference type="Proteomes" id="UP001446871">
    <property type="component" value="Unassembled WGS sequence"/>
</dbReference>
<keyword evidence="3" id="KW-1185">Reference proteome</keyword>
<name>A0ABR1UW75_9PEZI</name>
<organism evidence="2 3">
    <name type="scientific">Apiospora saccharicola</name>
    <dbReference type="NCBI Taxonomy" id="335842"/>
    <lineage>
        <taxon>Eukaryota</taxon>
        <taxon>Fungi</taxon>
        <taxon>Dikarya</taxon>
        <taxon>Ascomycota</taxon>
        <taxon>Pezizomycotina</taxon>
        <taxon>Sordariomycetes</taxon>
        <taxon>Xylariomycetidae</taxon>
        <taxon>Amphisphaeriales</taxon>
        <taxon>Apiosporaceae</taxon>
        <taxon>Apiospora</taxon>
    </lineage>
</organism>
<gene>
    <name evidence="2" type="ORF">PG996_007831</name>
</gene>
<evidence type="ECO:0000313" key="2">
    <source>
        <dbReference type="EMBL" id="KAK8063179.1"/>
    </source>
</evidence>